<accession>A0A6P2JYX8</accession>
<gene>
    <name evidence="1" type="ORF">BLA24064_02135</name>
</gene>
<proteinExistence type="predicted"/>
<reference evidence="1 2" key="1">
    <citation type="submission" date="2019-09" db="EMBL/GenBank/DDBJ databases">
        <authorList>
            <person name="Depoorter E."/>
        </authorList>
    </citation>
    <scope>NUCLEOTIDE SEQUENCE [LARGE SCALE GENOMIC DNA]</scope>
    <source>
        <strain evidence="1">LMG 24064</strain>
    </source>
</reference>
<dbReference type="EMBL" id="CABVPL010000011">
    <property type="protein sequence ID" value="VWB47329.1"/>
    <property type="molecule type" value="Genomic_DNA"/>
</dbReference>
<dbReference type="Proteomes" id="UP000494222">
    <property type="component" value="Unassembled WGS sequence"/>
</dbReference>
<organism evidence="1 2">
    <name type="scientific">Burkholderia latens</name>
    <dbReference type="NCBI Taxonomy" id="488446"/>
    <lineage>
        <taxon>Bacteria</taxon>
        <taxon>Pseudomonadati</taxon>
        <taxon>Pseudomonadota</taxon>
        <taxon>Betaproteobacteria</taxon>
        <taxon>Burkholderiales</taxon>
        <taxon>Burkholderiaceae</taxon>
        <taxon>Burkholderia</taxon>
        <taxon>Burkholderia cepacia complex</taxon>
    </lineage>
</organism>
<dbReference type="AlphaFoldDB" id="A0A6P2JYX8"/>
<protein>
    <submittedName>
        <fullName evidence="1">Uncharacterized protein</fullName>
    </submittedName>
</protein>
<sequence>MILDLVVTRNCKCLAGESRLHKISYRSIFPVYSAGKILYGNWRVEITFNVHEGVGIRKVTPQELRDYALMCGLDRIAAGRYSSLFVLNLMILEKINGIDTLHVIEELRFLEGMRPSLQTKPASQFKGPHLKGLWHKHFMPALPSVMAHNIVNYLGKNGTRQIVEEVLDPSKSPIVTREMIEELSHRIAFESMEERGGQGKLTGEWVVFAKEDIGNYYLGIWSHTAGDESIASSIKAACVLEFPFLAKYFS</sequence>
<name>A0A6P2JYX8_9BURK</name>
<evidence type="ECO:0000313" key="1">
    <source>
        <dbReference type="EMBL" id="VWB47329.1"/>
    </source>
</evidence>
<evidence type="ECO:0000313" key="2">
    <source>
        <dbReference type="Proteomes" id="UP000494222"/>
    </source>
</evidence>